<dbReference type="SMART" id="SM00448">
    <property type="entry name" value="REC"/>
    <property type="match status" value="1"/>
</dbReference>
<evidence type="ECO:0000313" key="3">
    <source>
        <dbReference type="EMBL" id="MFD3003436.1"/>
    </source>
</evidence>
<reference evidence="4" key="1">
    <citation type="journal article" date="2019" name="Int. J. Syst. Evol. Microbiol.">
        <title>The Global Catalogue of Microorganisms (GCM) 10K type strain sequencing project: providing services to taxonomists for standard genome sequencing and annotation.</title>
        <authorList>
            <consortium name="The Broad Institute Genomics Platform"/>
            <consortium name="The Broad Institute Genome Sequencing Center for Infectious Disease"/>
            <person name="Wu L."/>
            <person name="Ma J."/>
        </authorList>
    </citation>
    <scope>NUCLEOTIDE SEQUENCE [LARGE SCALE GENOMIC DNA]</scope>
    <source>
        <strain evidence="4">KCTC 23984</strain>
    </source>
</reference>
<comment type="caution">
    <text evidence="3">The sequence shown here is derived from an EMBL/GenBank/DDBJ whole genome shotgun (WGS) entry which is preliminary data.</text>
</comment>
<evidence type="ECO:0000259" key="2">
    <source>
        <dbReference type="PROSITE" id="PS50110"/>
    </source>
</evidence>
<dbReference type="RefSeq" id="WP_377490824.1">
    <property type="nucleotide sequence ID" value="NZ_JBHUOX010000029.1"/>
</dbReference>
<dbReference type="PROSITE" id="PS50110">
    <property type="entry name" value="RESPONSE_REGULATORY"/>
    <property type="match status" value="1"/>
</dbReference>
<dbReference type="EMBL" id="JBHUOX010000029">
    <property type="protein sequence ID" value="MFD3003436.1"/>
    <property type="molecule type" value="Genomic_DNA"/>
</dbReference>
<protein>
    <submittedName>
        <fullName evidence="3">Response regulator</fullName>
    </submittedName>
</protein>
<dbReference type="PANTHER" id="PTHR44520">
    <property type="entry name" value="RESPONSE REGULATOR RCP1-RELATED"/>
    <property type="match status" value="1"/>
</dbReference>
<organism evidence="3 4">
    <name type="scientific">Pontibacter toksunensis</name>
    <dbReference type="NCBI Taxonomy" id="1332631"/>
    <lineage>
        <taxon>Bacteria</taxon>
        <taxon>Pseudomonadati</taxon>
        <taxon>Bacteroidota</taxon>
        <taxon>Cytophagia</taxon>
        <taxon>Cytophagales</taxon>
        <taxon>Hymenobacteraceae</taxon>
        <taxon>Pontibacter</taxon>
    </lineage>
</organism>
<dbReference type="InterPro" id="IPR011006">
    <property type="entry name" value="CheY-like_superfamily"/>
</dbReference>
<evidence type="ECO:0000313" key="4">
    <source>
        <dbReference type="Proteomes" id="UP001597641"/>
    </source>
</evidence>
<dbReference type="Gene3D" id="3.40.50.2300">
    <property type="match status" value="1"/>
</dbReference>
<accession>A0ABW6C0R6</accession>
<dbReference type="PANTHER" id="PTHR44520:SF2">
    <property type="entry name" value="RESPONSE REGULATOR RCP1"/>
    <property type="match status" value="1"/>
</dbReference>
<dbReference type="Proteomes" id="UP001597641">
    <property type="component" value="Unassembled WGS sequence"/>
</dbReference>
<name>A0ABW6C0R6_9BACT</name>
<proteinExistence type="predicted"/>
<gene>
    <name evidence="3" type="ORF">ACFS7Z_23965</name>
</gene>
<dbReference type="InterPro" id="IPR001789">
    <property type="entry name" value="Sig_transdc_resp-reg_receiver"/>
</dbReference>
<keyword evidence="4" id="KW-1185">Reference proteome</keyword>
<sequence>MKPIDSILIIDDDAASVFLTRRLLSGMDSSFRILTAQNGQEALEMLREAKEQAKLPQLILLDIHMPVMDGFDFLKEVGQNGHVNLIDTRIVLLTASHNPVEIAQGKNQLAATFLQKPLTKEKLRSIIY</sequence>
<dbReference type="InterPro" id="IPR052893">
    <property type="entry name" value="TCS_response_regulator"/>
</dbReference>
<keyword evidence="1" id="KW-0597">Phosphoprotein</keyword>
<evidence type="ECO:0000256" key="1">
    <source>
        <dbReference type="PROSITE-ProRule" id="PRU00169"/>
    </source>
</evidence>
<dbReference type="SUPFAM" id="SSF52172">
    <property type="entry name" value="CheY-like"/>
    <property type="match status" value="1"/>
</dbReference>
<feature type="domain" description="Response regulatory" evidence="2">
    <location>
        <begin position="6"/>
        <end position="128"/>
    </location>
</feature>
<dbReference type="Pfam" id="PF00072">
    <property type="entry name" value="Response_reg"/>
    <property type="match status" value="1"/>
</dbReference>
<feature type="modified residue" description="4-aspartylphosphate" evidence="1">
    <location>
        <position position="62"/>
    </location>
</feature>